<evidence type="ECO:0000256" key="2">
    <source>
        <dbReference type="ARBA" id="ARBA00022737"/>
    </source>
</evidence>
<dbReference type="InterPro" id="IPR036036">
    <property type="entry name" value="SOCS_box-like_dom_sf"/>
</dbReference>
<dbReference type="Pfam" id="PF07525">
    <property type="entry name" value="SOCS_box"/>
    <property type="match status" value="1"/>
</dbReference>
<evidence type="ECO:0000313" key="6">
    <source>
        <dbReference type="EMBL" id="ROT73760.1"/>
    </source>
</evidence>
<dbReference type="GO" id="GO:0016567">
    <property type="term" value="P:protein ubiquitination"/>
    <property type="evidence" value="ECO:0007669"/>
    <property type="project" value="TreeGrafter"/>
</dbReference>
<dbReference type="SMART" id="SM00248">
    <property type="entry name" value="ANK"/>
    <property type="match status" value="3"/>
</dbReference>
<comment type="caution">
    <text evidence="6">The sequence shown here is derived from an EMBL/GenBank/DDBJ whole genome shotgun (WGS) entry which is preliminary data.</text>
</comment>
<dbReference type="InterPro" id="IPR001496">
    <property type="entry name" value="SOCS_box"/>
</dbReference>
<keyword evidence="3 4" id="KW-0040">ANK repeat</keyword>
<protein>
    <submittedName>
        <fullName evidence="6">Ankyrin repeat and SOCS box protein 1</fullName>
    </submittedName>
</protein>
<dbReference type="SUPFAM" id="SSF158235">
    <property type="entry name" value="SOCS box-like"/>
    <property type="match status" value="1"/>
</dbReference>
<gene>
    <name evidence="6" type="ORF">C7M84_007786</name>
</gene>
<dbReference type="InterPro" id="IPR036770">
    <property type="entry name" value="Ankyrin_rpt-contain_sf"/>
</dbReference>
<evidence type="ECO:0000313" key="7">
    <source>
        <dbReference type="Proteomes" id="UP000283509"/>
    </source>
</evidence>
<dbReference type="STRING" id="6689.A0A423TB96"/>
<evidence type="ECO:0000256" key="1">
    <source>
        <dbReference type="ARBA" id="ARBA00005949"/>
    </source>
</evidence>
<dbReference type="PANTHER" id="PTHR24136">
    <property type="entry name" value="SOWAH (DROSOPHILA) HOMOLOG"/>
    <property type="match status" value="1"/>
</dbReference>
<feature type="repeat" description="ANK" evidence="4">
    <location>
        <begin position="25"/>
        <end position="53"/>
    </location>
</feature>
<dbReference type="GO" id="GO:0045732">
    <property type="term" value="P:positive regulation of protein catabolic process"/>
    <property type="evidence" value="ECO:0007669"/>
    <property type="project" value="TreeGrafter"/>
</dbReference>
<reference evidence="6 7" key="2">
    <citation type="submission" date="2019-01" db="EMBL/GenBank/DDBJ databases">
        <title>The decoding of complex shrimp genome reveals the adaptation for benthos swimmer, frequently molting mechanism and breeding impact on genome.</title>
        <authorList>
            <person name="Sun Y."/>
            <person name="Gao Y."/>
            <person name="Yu Y."/>
        </authorList>
    </citation>
    <scope>NUCLEOTIDE SEQUENCE [LARGE SCALE GENOMIC DNA]</scope>
    <source>
        <tissue evidence="6">Muscle</tissue>
    </source>
</reference>
<evidence type="ECO:0000259" key="5">
    <source>
        <dbReference type="PROSITE" id="PS50225"/>
    </source>
</evidence>
<accession>A0A423TB96</accession>
<evidence type="ECO:0000256" key="4">
    <source>
        <dbReference type="PROSITE-ProRule" id="PRU00023"/>
    </source>
</evidence>
<dbReference type="Gene3D" id="1.10.750.20">
    <property type="entry name" value="SOCS box"/>
    <property type="match status" value="1"/>
</dbReference>
<feature type="domain" description="SOCS box" evidence="5">
    <location>
        <begin position="225"/>
        <end position="268"/>
    </location>
</feature>
<dbReference type="CDD" id="cd03587">
    <property type="entry name" value="SOCS"/>
    <property type="match status" value="1"/>
</dbReference>
<dbReference type="PROSITE" id="PS50088">
    <property type="entry name" value="ANK_REPEAT"/>
    <property type="match status" value="3"/>
</dbReference>
<proteinExistence type="inferred from homology"/>
<dbReference type="GO" id="GO:0035556">
    <property type="term" value="P:intracellular signal transduction"/>
    <property type="evidence" value="ECO:0007669"/>
    <property type="project" value="InterPro"/>
</dbReference>
<evidence type="ECO:0000256" key="3">
    <source>
        <dbReference type="ARBA" id="ARBA00023043"/>
    </source>
</evidence>
<dbReference type="Pfam" id="PF12796">
    <property type="entry name" value="Ank_2"/>
    <property type="match status" value="1"/>
</dbReference>
<dbReference type="EMBL" id="QCYY01001994">
    <property type="protein sequence ID" value="ROT73760.1"/>
    <property type="molecule type" value="Genomic_DNA"/>
</dbReference>
<sequence length="287" mass="32272">MRKILSEPESLQWINHRVRPYLAPPLRLAVSGGSVECAKVLIEAGADIELEDVKGQTPLFVATSTRKTELMKVLLESGANPEGSKKNRCSPLLVAVRDGFSEGVKLLLKYGADPEPFDQILTCVPGWPLQHAIVYAHFSCFLELVKGGCVANLRDLPYEVNSSIVSRLSIPHAILKYARDYPEFVILYHEIGGNLWQLNNKGLSPLEEFPESSPAKQSITSLLGSTRSLKSICRHKIRQQFHRRNLDKLTSLDLPSCLIPYLSFEEFTKYSKRTEENTHTKVVKKEE</sequence>
<keyword evidence="2" id="KW-0677">Repeat</keyword>
<dbReference type="OrthoDB" id="19014at2759"/>
<reference evidence="6 7" key="1">
    <citation type="submission" date="2018-04" db="EMBL/GenBank/DDBJ databases">
        <authorList>
            <person name="Zhang X."/>
            <person name="Yuan J."/>
            <person name="Li F."/>
            <person name="Xiang J."/>
        </authorList>
    </citation>
    <scope>NUCLEOTIDE SEQUENCE [LARGE SCALE GENOMIC DNA]</scope>
    <source>
        <tissue evidence="6">Muscle</tissue>
    </source>
</reference>
<name>A0A423TB96_PENVA</name>
<dbReference type="AlphaFoldDB" id="A0A423TB96"/>
<feature type="repeat" description="ANK" evidence="4">
    <location>
        <begin position="54"/>
        <end position="86"/>
    </location>
</feature>
<organism evidence="6 7">
    <name type="scientific">Penaeus vannamei</name>
    <name type="common">Whiteleg shrimp</name>
    <name type="synonym">Litopenaeus vannamei</name>
    <dbReference type="NCBI Taxonomy" id="6689"/>
    <lineage>
        <taxon>Eukaryota</taxon>
        <taxon>Metazoa</taxon>
        <taxon>Ecdysozoa</taxon>
        <taxon>Arthropoda</taxon>
        <taxon>Crustacea</taxon>
        <taxon>Multicrustacea</taxon>
        <taxon>Malacostraca</taxon>
        <taxon>Eumalacostraca</taxon>
        <taxon>Eucarida</taxon>
        <taxon>Decapoda</taxon>
        <taxon>Dendrobranchiata</taxon>
        <taxon>Penaeoidea</taxon>
        <taxon>Penaeidae</taxon>
        <taxon>Penaeus</taxon>
    </lineage>
</organism>
<dbReference type="Gene3D" id="1.25.40.20">
    <property type="entry name" value="Ankyrin repeat-containing domain"/>
    <property type="match status" value="1"/>
</dbReference>
<keyword evidence="7" id="KW-1185">Reference proteome</keyword>
<dbReference type="InterPro" id="IPR051573">
    <property type="entry name" value="Ankyrin-SOCS_box_domain"/>
</dbReference>
<dbReference type="PANTHER" id="PTHR24136:SF15">
    <property type="entry name" value="ANK_REP_REGION DOMAIN-CONTAINING PROTEIN"/>
    <property type="match status" value="1"/>
</dbReference>
<feature type="repeat" description="ANK" evidence="4">
    <location>
        <begin position="87"/>
        <end position="119"/>
    </location>
</feature>
<dbReference type="InterPro" id="IPR002110">
    <property type="entry name" value="Ankyrin_rpt"/>
</dbReference>
<dbReference type="PROSITE" id="PS50297">
    <property type="entry name" value="ANK_REP_REGION"/>
    <property type="match status" value="3"/>
</dbReference>
<dbReference type="SMART" id="SM00969">
    <property type="entry name" value="SOCS_box"/>
    <property type="match status" value="1"/>
</dbReference>
<dbReference type="SUPFAM" id="SSF48403">
    <property type="entry name" value="Ankyrin repeat"/>
    <property type="match status" value="1"/>
</dbReference>
<dbReference type="PROSITE" id="PS50225">
    <property type="entry name" value="SOCS"/>
    <property type="match status" value="1"/>
</dbReference>
<comment type="similarity">
    <text evidence="1">Belongs to the ankyrin SOCS box (ASB) family.</text>
</comment>
<dbReference type="Proteomes" id="UP000283509">
    <property type="component" value="Unassembled WGS sequence"/>
</dbReference>